<keyword evidence="8" id="KW-0028">Amino-acid biosynthesis</keyword>
<dbReference type="GO" id="GO:0006571">
    <property type="term" value="P:tyrosine biosynthetic process"/>
    <property type="evidence" value="ECO:0007669"/>
    <property type="project" value="UniProtKB-KW"/>
</dbReference>
<dbReference type="GO" id="GO:0004106">
    <property type="term" value="F:chorismate mutase activity"/>
    <property type="evidence" value="ECO:0007669"/>
    <property type="project" value="UniProtKB-EC"/>
</dbReference>
<dbReference type="EC" id="5.4.99.5" evidence="4"/>
<evidence type="ECO:0000256" key="9">
    <source>
        <dbReference type="ARBA" id="ARBA00023141"/>
    </source>
</evidence>
<dbReference type="InterPro" id="IPR037039">
    <property type="entry name" value="CM_AroQ_sf_eucaryotic"/>
</dbReference>
<keyword evidence="9" id="KW-0057">Aromatic amino acid biosynthesis</keyword>
<comment type="catalytic activity">
    <reaction evidence="12">
        <text>chorismate = prephenate</text>
        <dbReference type="Rhea" id="RHEA:13897"/>
        <dbReference type="ChEBI" id="CHEBI:29748"/>
        <dbReference type="ChEBI" id="CHEBI:29934"/>
        <dbReference type="EC" id="5.4.99.5"/>
    </reaction>
    <physiologicalReaction direction="left-to-right" evidence="12">
        <dbReference type="Rhea" id="RHEA:13898"/>
    </physiologicalReaction>
</comment>
<evidence type="ECO:0000256" key="7">
    <source>
        <dbReference type="ARBA" id="ARBA00022498"/>
    </source>
</evidence>
<dbReference type="NCBIfam" id="TIGR01802">
    <property type="entry name" value="CM_pl-yst"/>
    <property type="match status" value="1"/>
</dbReference>
<keyword evidence="11" id="KW-0413">Isomerase</keyword>
<dbReference type="InterPro" id="IPR008238">
    <property type="entry name" value="Chorismate_mutase_AroQ_euk"/>
</dbReference>
<evidence type="ECO:0000313" key="15">
    <source>
        <dbReference type="Proteomes" id="UP001303373"/>
    </source>
</evidence>
<name>A0AAQ3R7S7_9PEZI</name>
<dbReference type="InterPro" id="IPR002701">
    <property type="entry name" value="CM_II_prokaryot"/>
</dbReference>
<dbReference type="InterPro" id="IPR036263">
    <property type="entry name" value="Chorismate_II_sf"/>
</dbReference>
<comment type="subcellular location">
    <subcellularLocation>
        <location evidence="1">Cytoplasm</location>
    </subcellularLocation>
</comment>
<evidence type="ECO:0000256" key="1">
    <source>
        <dbReference type="ARBA" id="ARBA00004496"/>
    </source>
</evidence>
<evidence type="ECO:0000256" key="3">
    <source>
        <dbReference type="ARBA" id="ARBA00011738"/>
    </source>
</evidence>
<dbReference type="SUPFAM" id="SSF48600">
    <property type="entry name" value="Chorismate mutase II"/>
    <property type="match status" value="1"/>
</dbReference>
<evidence type="ECO:0000256" key="6">
    <source>
        <dbReference type="ARBA" id="ARBA00022490"/>
    </source>
</evidence>
<reference evidence="14 15" key="1">
    <citation type="submission" date="2023-11" db="EMBL/GenBank/DDBJ databases">
        <title>An acidophilic fungus is an integral part of prey digestion in a carnivorous sundew plant.</title>
        <authorList>
            <person name="Tsai I.J."/>
        </authorList>
    </citation>
    <scope>NUCLEOTIDE SEQUENCE [LARGE SCALE GENOMIC DNA]</scope>
    <source>
        <strain evidence="14">169a</strain>
    </source>
</reference>
<dbReference type="AlphaFoldDB" id="A0AAQ3R7S7"/>
<comment type="subunit">
    <text evidence="3">Homodimer.</text>
</comment>
<dbReference type="Proteomes" id="UP001303373">
    <property type="component" value="Chromosome 13"/>
</dbReference>
<protein>
    <recommendedName>
        <fullName evidence="5">Chorismate mutase</fullName>
        <ecNumber evidence="4">5.4.99.5</ecNumber>
    </recommendedName>
</protein>
<dbReference type="FunFam" id="1.10.590.10:FF:000002">
    <property type="entry name" value="Chorismate mutase"/>
    <property type="match status" value="1"/>
</dbReference>
<evidence type="ECO:0000256" key="5">
    <source>
        <dbReference type="ARBA" id="ARBA00020296"/>
    </source>
</evidence>
<evidence type="ECO:0000259" key="13">
    <source>
        <dbReference type="Pfam" id="PF01817"/>
    </source>
</evidence>
<dbReference type="GO" id="GO:0009094">
    <property type="term" value="P:L-phenylalanine biosynthetic process"/>
    <property type="evidence" value="ECO:0007669"/>
    <property type="project" value="UniProtKB-KW"/>
</dbReference>
<dbReference type="PANTHER" id="PTHR21145:SF12">
    <property type="entry name" value="CHORISMATE MUTASE"/>
    <property type="match status" value="1"/>
</dbReference>
<dbReference type="PANTHER" id="PTHR21145">
    <property type="entry name" value="CHORISMATE MUTASE"/>
    <property type="match status" value="1"/>
</dbReference>
<evidence type="ECO:0000256" key="11">
    <source>
        <dbReference type="ARBA" id="ARBA00023235"/>
    </source>
</evidence>
<sequence length="275" mass="30960">MDSAIDLSDSSKALSLPHIRYQLIRLEDTVLFHMIERAQFPLNPTIYKPGAIQMEGASETTTSDGKLLSFCDWVIREQEKLQSQIRRYQSPDEHPFFPDALQPAVLPELNYPAVLWPNDVNVNNELKERYINTILPACCVQTGRPERPEAQENYGSAATADLACLQSLSRRIHFGKFVAESKFLAAPEKFVPLIKSADLAGIDAAITDAKVEAKVLERLGKKAEMYGGDPNMDAEAPRKIDVDAVVNMYRDHVIPLTKIVEVDYLMERLKGTKWE</sequence>
<proteinExistence type="predicted"/>
<evidence type="ECO:0000256" key="8">
    <source>
        <dbReference type="ARBA" id="ARBA00022605"/>
    </source>
</evidence>
<dbReference type="GO" id="GO:0046417">
    <property type="term" value="P:chorismate metabolic process"/>
    <property type="evidence" value="ECO:0007669"/>
    <property type="project" value="InterPro"/>
</dbReference>
<evidence type="ECO:0000256" key="10">
    <source>
        <dbReference type="ARBA" id="ARBA00023222"/>
    </source>
</evidence>
<evidence type="ECO:0000256" key="12">
    <source>
        <dbReference type="ARBA" id="ARBA00023979"/>
    </source>
</evidence>
<evidence type="ECO:0000256" key="4">
    <source>
        <dbReference type="ARBA" id="ARBA00012404"/>
    </source>
</evidence>
<accession>A0AAQ3R7S7</accession>
<evidence type="ECO:0000256" key="2">
    <source>
        <dbReference type="ARBA" id="ARBA00004817"/>
    </source>
</evidence>
<feature type="domain" description="Chorismate mutase" evidence="13">
    <location>
        <begin position="155"/>
        <end position="261"/>
    </location>
</feature>
<keyword evidence="15" id="KW-1185">Reference proteome</keyword>
<dbReference type="GO" id="GO:0005737">
    <property type="term" value="C:cytoplasm"/>
    <property type="evidence" value="ECO:0007669"/>
    <property type="project" value="UniProtKB-SubCell"/>
</dbReference>
<keyword evidence="7" id="KW-0827">Tyrosine biosynthesis</keyword>
<keyword evidence="6" id="KW-0963">Cytoplasm</keyword>
<dbReference type="EMBL" id="CP138592">
    <property type="protein sequence ID" value="WPH04656.1"/>
    <property type="molecule type" value="Genomic_DNA"/>
</dbReference>
<dbReference type="PROSITE" id="PS51169">
    <property type="entry name" value="CHORISMATE_MUT_3"/>
    <property type="match status" value="1"/>
</dbReference>
<evidence type="ECO:0000313" key="14">
    <source>
        <dbReference type="EMBL" id="WPH04656.1"/>
    </source>
</evidence>
<keyword evidence="10" id="KW-0584">Phenylalanine biosynthesis</keyword>
<organism evidence="14 15">
    <name type="scientific">Acrodontium crateriforme</name>
    <dbReference type="NCBI Taxonomy" id="150365"/>
    <lineage>
        <taxon>Eukaryota</taxon>
        <taxon>Fungi</taxon>
        <taxon>Dikarya</taxon>
        <taxon>Ascomycota</taxon>
        <taxon>Pezizomycotina</taxon>
        <taxon>Dothideomycetes</taxon>
        <taxon>Dothideomycetidae</taxon>
        <taxon>Mycosphaerellales</taxon>
        <taxon>Teratosphaeriaceae</taxon>
        <taxon>Acrodontium</taxon>
    </lineage>
</organism>
<gene>
    <name evidence="14" type="ORF">R9X50_00754900</name>
</gene>
<dbReference type="Gene3D" id="1.10.590.10">
    <property type="entry name" value="Chorismate mutase, AroQ class superfamily, eukaryotic"/>
    <property type="match status" value="1"/>
</dbReference>
<comment type="pathway">
    <text evidence="2">Metabolic intermediate biosynthesis; prephenate biosynthesis; prephenate from chorismate: step 1/1.</text>
</comment>
<dbReference type="Pfam" id="PF01817">
    <property type="entry name" value="CM_2"/>
    <property type="match status" value="1"/>
</dbReference>